<dbReference type="SUPFAM" id="SSF52172">
    <property type="entry name" value="CheY-like"/>
    <property type="match status" value="1"/>
</dbReference>
<reference evidence="13 14" key="1">
    <citation type="journal article" date="2013" name="Nature">
        <title>Anaerobic oxidation of methane coupled to nitrate reduction in a novel archaeal lineage.</title>
        <authorList>
            <person name="Haroon M.F."/>
            <person name="Hu S."/>
            <person name="Shi Y."/>
            <person name="Imelfort M."/>
            <person name="Keller J."/>
            <person name="Hugenholtz P."/>
            <person name="Yuan Z."/>
            <person name="Tyson G.W."/>
        </authorList>
    </citation>
    <scope>NUCLEOTIDE SEQUENCE [LARGE SCALE GENOMIC DNA]</scope>
    <source>
        <strain evidence="13 14">ANME-2d</strain>
    </source>
</reference>
<dbReference type="Pfam" id="PF00512">
    <property type="entry name" value="HisKA"/>
    <property type="match status" value="1"/>
</dbReference>
<dbReference type="SUPFAM" id="SSF47384">
    <property type="entry name" value="Homodimeric domain of signal transducing histidine kinase"/>
    <property type="match status" value="1"/>
</dbReference>
<evidence type="ECO:0000256" key="3">
    <source>
        <dbReference type="ARBA" id="ARBA00022741"/>
    </source>
</evidence>
<proteinExistence type="predicted"/>
<dbReference type="RefSeq" id="WP_052368980.1">
    <property type="nucleotide sequence ID" value="NZ_JMIY01000007.1"/>
</dbReference>
<evidence type="ECO:0000256" key="8">
    <source>
        <dbReference type="SAM" id="Coils"/>
    </source>
</evidence>
<dbReference type="PRINTS" id="PR00344">
    <property type="entry name" value="BCTRLSENSOR"/>
</dbReference>
<dbReference type="Gene3D" id="3.40.50.2300">
    <property type="match status" value="1"/>
</dbReference>
<dbReference type="InterPro" id="IPR001789">
    <property type="entry name" value="Sig_transdc_resp-reg_receiver"/>
</dbReference>
<feature type="domain" description="PAS" evidence="11">
    <location>
        <begin position="207"/>
        <end position="277"/>
    </location>
</feature>
<dbReference type="InterPro" id="IPR003594">
    <property type="entry name" value="HATPase_dom"/>
</dbReference>
<keyword evidence="5" id="KW-0067">ATP-binding</keyword>
<dbReference type="OrthoDB" id="342253at2157"/>
<dbReference type="GO" id="GO:0000155">
    <property type="term" value="F:phosphorelay sensor kinase activity"/>
    <property type="evidence" value="ECO:0007669"/>
    <property type="project" value="InterPro"/>
</dbReference>
<dbReference type="Proteomes" id="UP000027153">
    <property type="component" value="Unassembled WGS sequence"/>
</dbReference>
<dbReference type="Pfam" id="PF14417">
    <property type="entry name" value="MEDS"/>
    <property type="match status" value="1"/>
</dbReference>
<keyword evidence="4" id="KW-0418">Kinase</keyword>
<keyword evidence="2" id="KW-0808">Transferase</keyword>
<dbReference type="AlphaFoldDB" id="A0A062V5T9"/>
<dbReference type="InterPro" id="IPR035965">
    <property type="entry name" value="PAS-like_dom_sf"/>
</dbReference>
<dbReference type="InterPro" id="IPR003661">
    <property type="entry name" value="HisK_dim/P_dom"/>
</dbReference>
<dbReference type="InterPro" id="IPR013655">
    <property type="entry name" value="PAS_fold_3"/>
</dbReference>
<evidence type="ECO:0000256" key="6">
    <source>
        <dbReference type="ARBA" id="ARBA00023012"/>
    </source>
</evidence>
<keyword evidence="1 7" id="KW-0597">Phosphoprotein</keyword>
<dbReference type="PROSITE" id="PS50113">
    <property type="entry name" value="PAC"/>
    <property type="match status" value="2"/>
</dbReference>
<feature type="coiled-coil region" evidence="8">
    <location>
        <begin position="631"/>
        <end position="672"/>
    </location>
</feature>
<name>A0A062V5T9_9EURY</name>
<dbReference type="PANTHER" id="PTHR43065:SF46">
    <property type="entry name" value="C4-DICARBOXYLATE TRANSPORT SENSOR PROTEIN DCTB"/>
    <property type="match status" value="1"/>
</dbReference>
<dbReference type="InterPro" id="IPR004358">
    <property type="entry name" value="Sig_transdc_His_kin-like_C"/>
</dbReference>
<dbReference type="Gene3D" id="3.30.450.40">
    <property type="match status" value="1"/>
</dbReference>
<sequence length="1165" mass="132688">MEEKRRNTGIDRVGQVPWGTHFCLFYHTREDLIDILVPYFKTGLENNEFCMWVTSEPISEKDAMEAMIKAVPDLDSYLEKGHIEIVPHTEWYLKGGGFNLHRVLDAWIDKLNQALAEGYAGIRVTGDAIWPGKIDWEHLINYEKEVNNAIDRYRMLAICTYPLDRCGASEVIDVVGTHRFVITKRGGEWELIENAERKRAERLIKESEERYRNLVELTTDIIYISDREGNKVFMNDAGYRILETTPEEAIGKSWLKWVHPDDRERTEEKFMKMIEHSIDFLDENRLVSKSGRIINVLHNVRVLRNEKGEIAGVHGIARDITERKHAEEALQHRIEMEKLIAGISTHFINISPDEVDSSIDHTLKTIGEFAGVDRSYVFRFYDGGIKMDNTHEWCDDGIEPQIQNLKGLSVDDLPWFAERIKKLKTFHVPRVTDLPPEAYAEKEHFQMQDIKSLIVVPMVSGTSLIGFLGFDSVRVEKTWPEEDIRLLKMVGEIFVHALERRRVEESLMLFSEAVEEAPNGVQITDLDGYIIYSNRAVEDIYGFSPAEYKGRHVNEMNVDPEFASSVILPGIKETGRWIGEVMVRHKDGHAFPVWLNASVIKNSRGEPIAIMGIITDITERKRMEEALHRAHDELELRVQERTAELEEANRALQAEITERMRAEEALRASEERYRRLVEFSPDGIIVHNLREIIFVNPVAAKILGASNPQELIGIPIRRIIHPDYCDIVKERLRMEKEGKEVPLIEEKFLRIDGSPVDVEVVVIPCTYMGKREAHAVVRDITEKKKLEAQLLRAQRMESIGTLAGGIAHDINNILTPIMLSMELFRERFTDEESKKLLDIVERSAQRGSNMVKQVMSFARGVEGERIALQVTHIIAEIVKVIKETFPRSIEIRTDILKGIWMISGDATQLHQVLMNLCVNARDAMPYGGILSITAENVLIDDNYVRMNIEAKVGPYIVIAVSDTGDGISPEIFDRVFEPFFTTKEPGKGTGLGLSTALAIVKSHGGFINIYSEVGRGTTFKIHLPALKTTETQRSEEQQYEIPVGHGELILVVDDEVQIREITRRTLEKYGYRVITAADGAEAISLYLQHKEEVKAVLMDMIMPIMEGPASIRALSKLNSNIKIIAVSGLADKDKFAKVADTKVHAFLTKPYTAERLLKTIHEVIK</sequence>
<evidence type="ECO:0000256" key="7">
    <source>
        <dbReference type="PROSITE-ProRule" id="PRU00169"/>
    </source>
</evidence>
<keyword evidence="8" id="KW-0175">Coiled coil</keyword>
<dbReference type="InterPro" id="IPR000014">
    <property type="entry name" value="PAS"/>
</dbReference>
<dbReference type="EMBL" id="JMIY01000007">
    <property type="protein sequence ID" value="KCZ71179.1"/>
    <property type="molecule type" value="Genomic_DNA"/>
</dbReference>
<dbReference type="Pfam" id="PF02518">
    <property type="entry name" value="HATPase_c"/>
    <property type="match status" value="1"/>
</dbReference>
<evidence type="ECO:0000256" key="2">
    <source>
        <dbReference type="ARBA" id="ARBA00022679"/>
    </source>
</evidence>
<dbReference type="InterPro" id="IPR011006">
    <property type="entry name" value="CheY-like_superfamily"/>
</dbReference>
<dbReference type="PROSITE" id="PS50109">
    <property type="entry name" value="HIS_KIN"/>
    <property type="match status" value="1"/>
</dbReference>
<dbReference type="SMART" id="SM00448">
    <property type="entry name" value="REC"/>
    <property type="match status" value="1"/>
</dbReference>
<dbReference type="InterPro" id="IPR001610">
    <property type="entry name" value="PAC"/>
</dbReference>
<dbReference type="InterPro" id="IPR005467">
    <property type="entry name" value="His_kinase_dom"/>
</dbReference>
<evidence type="ECO:0000259" key="10">
    <source>
        <dbReference type="PROSITE" id="PS50110"/>
    </source>
</evidence>
<feature type="domain" description="Histidine kinase" evidence="9">
    <location>
        <begin position="805"/>
        <end position="1027"/>
    </location>
</feature>
<keyword evidence="6" id="KW-0902">Two-component regulatory system</keyword>
<dbReference type="SUPFAM" id="SSF55785">
    <property type="entry name" value="PYP-like sensor domain (PAS domain)"/>
    <property type="match status" value="3"/>
</dbReference>
<dbReference type="InterPro" id="IPR036890">
    <property type="entry name" value="HATPase_C_sf"/>
</dbReference>
<dbReference type="InterPro" id="IPR000700">
    <property type="entry name" value="PAS-assoc_C"/>
</dbReference>
<evidence type="ECO:0000256" key="5">
    <source>
        <dbReference type="ARBA" id="ARBA00022840"/>
    </source>
</evidence>
<dbReference type="SMART" id="SM00387">
    <property type="entry name" value="HATPase_c"/>
    <property type="match status" value="1"/>
</dbReference>
<keyword evidence="14" id="KW-1185">Reference proteome</keyword>
<evidence type="ECO:0000256" key="1">
    <source>
        <dbReference type="ARBA" id="ARBA00022553"/>
    </source>
</evidence>
<evidence type="ECO:0000259" key="12">
    <source>
        <dbReference type="PROSITE" id="PS50113"/>
    </source>
</evidence>
<dbReference type="Gene3D" id="3.30.565.10">
    <property type="entry name" value="Histidine kinase-like ATPase, C-terminal domain"/>
    <property type="match status" value="1"/>
</dbReference>
<dbReference type="CDD" id="cd17546">
    <property type="entry name" value="REC_hyHK_CKI1_RcsC-like"/>
    <property type="match status" value="1"/>
</dbReference>
<accession>A0A062V5T9</accession>
<feature type="domain" description="PAS" evidence="11">
    <location>
        <begin position="669"/>
        <end position="739"/>
    </location>
</feature>
<evidence type="ECO:0000313" key="14">
    <source>
        <dbReference type="Proteomes" id="UP000027153"/>
    </source>
</evidence>
<feature type="domain" description="PAC" evidence="12">
    <location>
        <begin position="577"/>
        <end position="629"/>
    </location>
</feature>
<evidence type="ECO:0000259" key="9">
    <source>
        <dbReference type="PROSITE" id="PS50109"/>
    </source>
</evidence>
<dbReference type="PROSITE" id="PS50110">
    <property type="entry name" value="RESPONSE_REGULATORY"/>
    <property type="match status" value="1"/>
</dbReference>
<dbReference type="SMART" id="SM00086">
    <property type="entry name" value="PAC"/>
    <property type="match status" value="3"/>
</dbReference>
<dbReference type="PATRIC" id="fig|1392998.3.peg.2771"/>
<dbReference type="InterPro" id="IPR003018">
    <property type="entry name" value="GAF"/>
</dbReference>
<dbReference type="SUPFAM" id="SSF55874">
    <property type="entry name" value="ATPase domain of HSP90 chaperone/DNA topoisomerase II/histidine kinase"/>
    <property type="match status" value="1"/>
</dbReference>
<evidence type="ECO:0000313" key="13">
    <source>
        <dbReference type="EMBL" id="KCZ71179.1"/>
    </source>
</evidence>
<dbReference type="Pfam" id="PF13426">
    <property type="entry name" value="PAS_9"/>
    <property type="match status" value="2"/>
</dbReference>
<dbReference type="Gene3D" id="3.30.450.20">
    <property type="entry name" value="PAS domain"/>
    <property type="match status" value="3"/>
</dbReference>
<dbReference type="InterPro" id="IPR036097">
    <property type="entry name" value="HisK_dim/P_sf"/>
</dbReference>
<dbReference type="Pfam" id="PF00072">
    <property type="entry name" value="Response_reg"/>
    <property type="match status" value="1"/>
</dbReference>
<evidence type="ECO:0000259" key="11">
    <source>
        <dbReference type="PROSITE" id="PS50112"/>
    </source>
</evidence>
<protein>
    <submittedName>
        <fullName evidence="13">PAS domain S-box</fullName>
    </submittedName>
</protein>
<dbReference type="SUPFAM" id="SSF55781">
    <property type="entry name" value="GAF domain-like"/>
    <property type="match status" value="1"/>
</dbReference>
<dbReference type="PROSITE" id="PS50112">
    <property type="entry name" value="PAS"/>
    <property type="match status" value="3"/>
</dbReference>
<feature type="domain" description="PAC" evidence="12">
    <location>
        <begin position="280"/>
        <end position="332"/>
    </location>
</feature>
<evidence type="ECO:0000256" key="4">
    <source>
        <dbReference type="ARBA" id="ARBA00022777"/>
    </source>
</evidence>
<dbReference type="PANTHER" id="PTHR43065">
    <property type="entry name" value="SENSOR HISTIDINE KINASE"/>
    <property type="match status" value="1"/>
</dbReference>
<comment type="caution">
    <text evidence="13">The sequence shown here is derived from an EMBL/GenBank/DDBJ whole genome shotgun (WGS) entry which is preliminary data.</text>
</comment>
<gene>
    <name evidence="13" type="ORF">ANME2D_03211</name>
</gene>
<keyword evidence="3" id="KW-0547">Nucleotide-binding</keyword>
<dbReference type="SMART" id="SM00091">
    <property type="entry name" value="PAS"/>
    <property type="match status" value="3"/>
</dbReference>
<dbReference type="InterPro" id="IPR025847">
    <property type="entry name" value="MEDS_domain"/>
</dbReference>
<dbReference type="InterPro" id="IPR029016">
    <property type="entry name" value="GAF-like_dom_sf"/>
</dbReference>
<feature type="domain" description="Response regulatory" evidence="10">
    <location>
        <begin position="1048"/>
        <end position="1164"/>
    </location>
</feature>
<dbReference type="Pfam" id="PF08447">
    <property type="entry name" value="PAS_3"/>
    <property type="match status" value="1"/>
</dbReference>
<feature type="modified residue" description="4-aspartylphosphate" evidence="7">
    <location>
        <position position="1099"/>
    </location>
</feature>
<feature type="domain" description="PAS" evidence="11">
    <location>
        <begin position="506"/>
        <end position="561"/>
    </location>
</feature>
<organism evidence="13 14">
    <name type="scientific">Candidatus Methanoperedens nitratireducens</name>
    <dbReference type="NCBI Taxonomy" id="1392998"/>
    <lineage>
        <taxon>Archaea</taxon>
        <taxon>Methanobacteriati</taxon>
        <taxon>Methanobacteriota</taxon>
        <taxon>Stenosarchaea group</taxon>
        <taxon>Methanomicrobia</taxon>
        <taxon>Methanosarcinales</taxon>
        <taxon>ANME-2 cluster</taxon>
        <taxon>Candidatus Methanoperedentaceae</taxon>
        <taxon>Candidatus Methanoperedens</taxon>
    </lineage>
</organism>
<dbReference type="NCBIfam" id="TIGR00229">
    <property type="entry name" value="sensory_box"/>
    <property type="match status" value="3"/>
</dbReference>
<dbReference type="Pfam" id="PF01590">
    <property type="entry name" value="GAF"/>
    <property type="match status" value="1"/>
</dbReference>
<dbReference type="Gene3D" id="1.10.287.130">
    <property type="match status" value="1"/>
</dbReference>
<dbReference type="CDD" id="cd00130">
    <property type="entry name" value="PAS"/>
    <property type="match status" value="3"/>
</dbReference>
<dbReference type="SMART" id="SM00388">
    <property type="entry name" value="HisKA"/>
    <property type="match status" value="1"/>
</dbReference>
<dbReference type="SMART" id="SM00065">
    <property type="entry name" value="GAF"/>
    <property type="match status" value="1"/>
</dbReference>